<reference evidence="8 9" key="1">
    <citation type="submission" date="2024-09" db="EMBL/GenBank/DDBJ databases">
        <authorList>
            <person name="Sun Q."/>
            <person name="Mori K."/>
        </authorList>
    </citation>
    <scope>NUCLEOTIDE SEQUENCE [LARGE SCALE GENOMIC DNA]</scope>
    <source>
        <strain evidence="8 9">CICC 10874</strain>
    </source>
</reference>
<comment type="similarity">
    <text evidence="1">Belongs to the sigma-70 factor family. ECF subfamily.</text>
</comment>
<proteinExistence type="inferred from homology"/>
<feature type="domain" description="RNA polymerase sigma-70 region 2" evidence="6">
    <location>
        <begin position="17"/>
        <end position="80"/>
    </location>
</feature>
<gene>
    <name evidence="8" type="ORF">ACFFF6_03195</name>
</gene>
<dbReference type="Proteomes" id="UP001589793">
    <property type="component" value="Unassembled WGS sequence"/>
</dbReference>
<dbReference type="SUPFAM" id="SSF88659">
    <property type="entry name" value="Sigma3 and sigma4 domains of RNA polymerase sigma factors"/>
    <property type="match status" value="1"/>
</dbReference>
<dbReference type="InterPro" id="IPR014284">
    <property type="entry name" value="RNA_pol_sigma-70_dom"/>
</dbReference>
<dbReference type="PANTHER" id="PTHR30173">
    <property type="entry name" value="SIGMA 19 FACTOR"/>
    <property type="match status" value="1"/>
</dbReference>
<dbReference type="InterPro" id="IPR013249">
    <property type="entry name" value="RNA_pol_sigma70_r4_t2"/>
</dbReference>
<dbReference type="Gene3D" id="1.10.1740.10">
    <property type="match status" value="1"/>
</dbReference>
<dbReference type="InterPro" id="IPR032710">
    <property type="entry name" value="NTF2-like_dom_sf"/>
</dbReference>
<keyword evidence="5" id="KW-0804">Transcription</keyword>
<dbReference type="SUPFAM" id="SSF54427">
    <property type="entry name" value="NTF2-like"/>
    <property type="match status" value="1"/>
</dbReference>
<feature type="domain" description="RNA polymerase sigma factor 70 region 4 type 2" evidence="7">
    <location>
        <begin position="121"/>
        <end position="171"/>
    </location>
</feature>
<dbReference type="PANTHER" id="PTHR30173:SF43">
    <property type="entry name" value="ECF RNA POLYMERASE SIGMA FACTOR SIGI-RELATED"/>
    <property type="match status" value="1"/>
</dbReference>
<dbReference type="InterPro" id="IPR052704">
    <property type="entry name" value="ECF_Sigma-70_Domain"/>
</dbReference>
<dbReference type="Pfam" id="PF04542">
    <property type="entry name" value="Sigma70_r2"/>
    <property type="match status" value="1"/>
</dbReference>
<name>A0ABV6R7J2_9MICO</name>
<evidence type="ECO:0000313" key="8">
    <source>
        <dbReference type="EMBL" id="MFC0672959.1"/>
    </source>
</evidence>
<dbReference type="InterPro" id="IPR013324">
    <property type="entry name" value="RNA_pol_sigma_r3/r4-like"/>
</dbReference>
<evidence type="ECO:0000256" key="1">
    <source>
        <dbReference type="ARBA" id="ARBA00010641"/>
    </source>
</evidence>
<dbReference type="NCBIfam" id="TIGR02937">
    <property type="entry name" value="sigma70-ECF"/>
    <property type="match status" value="1"/>
</dbReference>
<comment type="subunit">
    <text evidence="2">Interacts transiently with the RNA polymerase catalytic core formed by RpoA, RpoB, RpoC and RpoZ (2 alpha, 1 beta, 1 beta' and 1 omega subunit) to form the RNA polymerase holoenzyme that can initiate transcription.</text>
</comment>
<keyword evidence="4" id="KW-0731">Sigma factor</keyword>
<dbReference type="InterPro" id="IPR007627">
    <property type="entry name" value="RNA_pol_sigma70_r2"/>
</dbReference>
<organism evidence="8 9">
    <name type="scientific">Brachybacterium hainanense</name>
    <dbReference type="NCBI Taxonomy" id="1541174"/>
    <lineage>
        <taxon>Bacteria</taxon>
        <taxon>Bacillati</taxon>
        <taxon>Actinomycetota</taxon>
        <taxon>Actinomycetes</taxon>
        <taxon>Micrococcales</taxon>
        <taxon>Dermabacteraceae</taxon>
        <taxon>Brachybacterium</taxon>
    </lineage>
</organism>
<dbReference type="RefSeq" id="WP_376978153.1">
    <property type="nucleotide sequence ID" value="NZ_JBHLSV010000003.1"/>
</dbReference>
<dbReference type="InterPro" id="IPR036388">
    <property type="entry name" value="WH-like_DNA-bd_sf"/>
</dbReference>
<keyword evidence="3" id="KW-0805">Transcription regulation</keyword>
<evidence type="ECO:0000259" key="7">
    <source>
        <dbReference type="Pfam" id="PF08281"/>
    </source>
</evidence>
<dbReference type="EMBL" id="JBHLSV010000003">
    <property type="protein sequence ID" value="MFC0672959.1"/>
    <property type="molecule type" value="Genomic_DNA"/>
</dbReference>
<accession>A0ABV6R7J2</accession>
<evidence type="ECO:0000259" key="6">
    <source>
        <dbReference type="Pfam" id="PF04542"/>
    </source>
</evidence>
<dbReference type="Gene3D" id="3.10.450.50">
    <property type="match status" value="1"/>
</dbReference>
<protein>
    <submittedName>
        <fullName evidence="8">Sigma-70 family RNA polymerase sigma factor</fullName>
    </submittedName>
</protein>
<evidence type="ECO:0000313" key="9">
    <source>
        <dbReference type="Proteomes" id="UP001589793"/>
    </source>
</evidence>
<evidence type="ECO:0000256" key="5">
    <source>
        <dbReference type="ARBA" id="ARBA00023163"/>
    </source>
</evidence>
<dbReference type="Pfam" id="PF08281">
    <property type="entry name" value="Sigma70_r4_2"/>
    <property type="match status" value="1"/>
</dbReference>
<evidence type="ECO:0000256" key="4">
    <source>
        <dbReference type="ARBA" id="ARBA00023082"/>
    </source>
</evidence>
<dbReference type="SUPFAM" id="SSF88946">
    <property type="entry name" value="Sigma2 domain of RNA polymerase sigma factors"/>
    <property type="match status" value="1"/>
</dbReference>
<sequence>MTRDTSPQVAAREAEEFERHRPRLLAIAARTLGSRADAEDVVQDAWLRLDRHDGPPIEDLGAWLSRVVGRLCVDVLRRRAVRESTVLDIARDPLLTLDSPDAVRAEDPAQAAENADGLGLALLVVLEELRPPERLAFVLHDVFALPFAEVAPIAGTTEGTARAMASRARRRVREQPAPDGPPAQRREVVDAFLRASRRGEFTELLSLLAPDVSWTRITRRGTATGTGREEVLAAIGRDPGPQVRARRIGVDGEPGILVSEASGRPLALMACTVSGGRIRALTSILDPARLQRLELPDGASAPSDDDAAPSSRR</sequence>
<keyword evidence="9" id="KW-1185">Reference proteome</keyword>
<evidence type="ECO:0000256" key="2">
    <source>
        <dbReference type="ARBA" id="ARBA00011344"/>
    </source>
</evidence>
<dbReference type="InterPro" id="IPR013325">
    <property type="entry name" value="RNA_pol_sigma_r2"/>
</dbReference>
<evidence type="ECO:0000256" key="3">
    <source>
        <dbReference type="ARBA" id="ARBA00023015"/>
    </source>
</evidence>
<comment type="caution">
    <text evidence="8">The sequence shown here is derived from an EMBL/GenBank/DDBJ whole genome shotgun (WGS) entry which is preliminary data.</text>
</comment>
<dbReference type="Gene3D" id="1.10.10.10">
    <property type="entry name" value="Winged helix-like DNA-binding domain superfamily/Winged helix DNA-binding domain"/>
    <property type="match status" value="1"/>
</dbReference>